<reference evidence="1" key="1">
    <citation type="submission" date="2014-09" db="EMBL/GenBank/DDBJ databases">
        <authorList>
            <person name="Magalhaes I.L.F."/>
            <person name="Oliveira U."/>
            <person name="Santos F.R."/>
            <person name="Vidigal T.H.D.A."/>
            <person name="Brescovit A.D."/>
            <person name="Santos A.J."/>
        </authorList>
    </citation>
    <scope>NUCLEOTIDE SEQUENCE</scope>
    <source>
        <tissue evidence="1">Shoot tissue taken approximately 20 cm above the soil surface</tissue>
    </source>
</reference>
<reference evidence="1" key="2">
    <citation type="journal article" date="2015" name="Data Brief">
        <title>Shoot transcriptome of the giant reed, Arundo donax.</title>
        <authorList>
            <person name="Barrero R.A."/>
            <person name="Guerrero F.D."/>
            <person name="Moolhuijzen P."/>
            <person name="Goolsby J.A."/>
            <person name="Tidwell J."/>
            <person name="Bellgard S.E."/>
            <person name="Bellgard M.I."/>
        </authorList>
    </citation>
    <scope>NUCLEOTIDE SEQUENCE</scope>
    <source>
        <tissue evidence="1">Shoot tissue taken approximately 20 cm above the soil surface</tissue>
    </source>
</reference>
<organism evidence="1">
    <name type="scientific">Arundo donax</name>
    <name type="common">Giant reed</name>
    <name type="synonym">Donax arundinaceus</name>
    <dbReference type="NCBI Taxonomy" id="35708"/>
    <lineage>
        <taxon>Eukaryota</taxon>
        <taxon>Viridiplantae</taxon>
        <taxon>Streptophyta</taxon>
        <taxon>Embryophyta</taxon>
        <taxon>Tracheophyta</taxon>
        <taxon>Spermatophyta</taxon>
        <taxon>Magnoliopsida</taxon>
        <taxon>Liliopsida</taxon>
        <taxon>Poales</taxon>
        <taxon>Poaceae</taxon>
        <taxon>PACMAD clade</taxon>
        <taxon>Arundinoideae</taxon>
        <taxon>Arundineae</taxon>
        <taxon>Arundo</taxon>
    </lineage>
</organism>
<proteinExistence type="predicted"/>
<name>A0A0A9GI04_ARUDO</name>
<dbReference type="EMBL" id="GBRH01174827">
    <property type="protein sequence ID" value="JAE23069.1"/>
    <property type="molecule type" value="Transcribed_RNA"/>
</dbReference>
<accession>A0A0A9GI04</accession>
<protein>
    <submittedName>
        <fullName evidence="1">Uncharacterized protein</fullName>
    </submittedName>
</protein>
<dbReference type="AlphaFoldDB" id="A0A0A9GI04"/>
<evidence type="ECO:0000313" key="1">
    <source>
        <dbReference type="EMBL" id="JAE23069.1"/>
    </source>
</evidence>
<sequence length="24" mass="2527">MGKLPTEANYGIFGSKCLGILEAN</sequence>